<dbReference type="InterPro" id="IPR008927">
    <property type="entry name" value="6-PGluconate_DH-like_C_sf"/>
</dbReference>
<feature type="domain" description="3-hydroxyacyl-CoA dehydrogenase C-terminal" evidence="11">
    <location>
        <begin position="193"/>
        <end position="263"/>
    </location>
</feature>
<dbReference type="PIRSF" id="PIRSF000105">
    <property type="entry name" value="HCDH"/>
    <property type="match status" value="1"/>
</dbReference>
<dbReference type="InterPro" id="IPR013328">
    <property type="entry name" value="6PGD_dom2"/>
</dbReference>
<dbReference type="AlphaFoldDB" id="A0A502G5S0"/>
<dbReference type="InterPro" id="IPR006180">
    <property type="entry name" value="3-OHacyl-CoA_DH_CS"/>
</dbReference>
<evidence type="ECO:0000256" key="7">
    <source>
        <dbReference type="ARBA" id="ARBA00023027"/>
    </source>
</evidence>
<dbReference type="Gene3D" id="1.10.1040.10">
    <property type="entry name" value="N-(1-d-carboxylethyl)-l-norvaline Dehydrogenase, domain 2"/>
    <property type="match status" value="1"/>
</dbReference>
<keyword evidence="6" id="KW-0560">Oxidoreductase</keyword>
<dbReference type="SUPFAM" id="SSF51735">
    <property type="entry name" value="NAD(P)-binding Rossmann-fold domains"/>
    <property type="match status" value="1"/>
</dbReference>
<evidence type="ECO:0000313" key="13">
    <source>
        <dbReference type="EMBL" id="TPG56546.1"/>
    </source>
</evidence>
<evidence type="ECO:0000256" key="8">
    <source>
        <dbReference type="ARBA" id="ARBA00038962"/>
    </source>
</evidence>
<evidence type="ECO:0000256" key="3">
    <source>
        <dbReference type="ARBA" id="ARBA00011738"/>
    </source>
</evidence>
<dbReference type="Pfam" id="PF02737">
    <property type="entry name" value="3HCDH_N"/>
    <property type="match status" value="1"/>
</dbReference>
<keyword evidence="7" id="KW-0520">NAD</keyword>
<dbReference type="SUPFAM" id="SSF48179">
    <property type="entry name" value="6-phosphogluconate dehydrogenase C-terminal domain-like"/>
    <property type="match status" value="1"/>
</dbReference>
<evidence type="ECO:0000256" key="4">
    <source>
        <dbReference type="ARBA" id="ARBA00022490"/>
    </source>
</evidence>
<evidence type="ECO:0000313" key="14">
    <source>
        <dbReference type="Proteomes" id="UP000319931"/>
    </source>
</evidence>
<comment type="subunit">
    <text evidence="3">Homodimer.</text>
</comment>
<gene>
    <name evidence="13" type="ORF">EAH76_03160</name>
</gene>
<dbReference type="Pfam" id="PF00725">
    <property type="entry name" value="3HCDH"/>
    <property type="match status" value="1"/>
</dbReference>
<dbReference type="Proteomes" id="UP000319931">
    <property type="component" value="Unassembled WGS sequence"/>
</dbReference>
<dbReference type="InterPro" id="IPR006176">
    <property type="entry name" value="3-OHacyl-CoA_DH_NAD-bd"/>
</dbReference>
<dbReference type="PROSITE" id="PS00067">
    <property type="entry name" value="3HCDH"/>
    <property type="match status" value="1"/>
</dbReference>
<evidence type="ECO:0000256" key="1">
    <source>
        <dbReference type="ARBA" id="ARBA00004496"/>
    </source>
</evidence>
<dbReference type="RefSeq" id="WP_140847995.1">
    <property type="nucleotide sequence ID" value="NZ_RCZC01000001.1"/>
</dbReference>
<evidence type="ECO:0000259" key="11">
    <source>
        <dbReference type="Pfam" id="PF00725"/>
    </source>
</evidence>
<evidence type="ECO:0000256" key="2">
    <source>
        <dbReference type="ARBA" id="ARBA00009463"/>
    </source>
</evidence>
<dbReference type="InterPro" id="IPR006108">
    <property type="entry name" value="3HC_DH_C"/>
</dbReference>
<feature type="site" description="Important for catalytic activity" evidence="10">
    <location>
        <position position="146"/>
    </location>
</feature>
<evidence type="ECO:0000256" key="9">
    <source>
        <dbReference type="ARBA" id="ARBA00042709"/>
    </source>
</evidence>
<comment type="subcellular location">
    <subcellularLocation>
        <location evidence="1">Cytoplasm</location>
    </subcellularLocation>
</comment>
<dbReference type="PANTHER" id="PTHR48075:SF1">
    <property type="entry name" value="LAMBDA-CRYSTALLIN HOMOLOG"/>
    <property type="match status" value="1"/>
</dbReference>
<keyword evidence="14" id="KW-1185">Reference proteome</keyword>
<comment type="caution">
    <text evidence="13">The sequence shown here is derived from an EMBL/GenBank/DDBJ whole genome shotgun (WGS) entry which is preliminary data.</text>
</comment>
<dbReference type="GO" id="GO:0005737">
    <property type="term" value="C:cytoplasm"/>
    <property type="evidence" value="ECO:0007669"/>
    <property type="project" value="UniProtKB-SubCell"/>
</dbReference>
<evidence type="ECO:0000259" key="12">
    <source>
        <dbReference type="Pfam" id="PF02737"/>
    </source>
</evidence>
<sequence>MPISSSDRPFAGKTAAIIGGGVIGASWAALFLVNSLKVIVSDPDPEVEPKVKAIVAAALPALEELGYNIADVERNLSFESDNSQAVIDAYLVQECGPEKPAFKQALWKAIEAAAPKNALLCSSSSTIPASVQFTEMTDQSRLVVGHPFNPPHLMPLVEVVPTPKTTPEVTAQALAFYNGIGKVAREIKKEITGFVANRLQAAIFRESVFLVSQGVVTLDELDDVVTNSLGIRWATSGPFLSFHLGGGPGGLTHFIEHLGPPMEAAWQHLGTAAFDDATKALLTEQLGRSYGTTSFYALSETRDAKEVAVINGLSAVEAAA</sequence>
<reference evidence="13 14" key="1">
    <citation type="journal article" date="2019" name="Environ. Microbiol.">
        <title>Species interactions and distinct microbial communities in high Arctic permafrost affected cryosols are associated with the CH4 and CO2 gas fluxes.</title>
        <authorList>
            <person name="Altshuler I."/>
            <person name="Hamel J."/>
            <person name="Turney S."/>
            <person name="Magnuson E."/>
            <person name="Levesque R."/>
            <person name="Greer C."/>
            <person name="Whyte L.G."/>
        </authorList>
    </citation>
    <scope>NUCLEOTIDE SEQUENCE [LARGE SCALE GENOMIC DNA]</scope>
    <source>
        <strain evidence="13 14">E6.1</strain>
    </source>
</reference>
<accession>A0A502G5S0</accession>
<keyword evidence="4" id="KW-0963">Cytoplasm</keyword>
<evidence type="ECO:0000256" key="5">
    <source>
        <dbReference type="ARBA" id="ARBA00022553"/>
    </source>
</evidence>
<dbReference type="PANTHER" id="PTHR48075">
    <property type="entry name" value="3-HYDROXYACYL-COA DEHYDROGENASE FAMILY PROTEIN"/>
    <property type="match status" value="1"/>
</dbReference>
<dbReference type="EC" id="1.1.1.45" evidence="8"/>
<evidence type="ECO:0000256" key="10">
    <source>
        <dbReference type="PIRSR" id="PIRSR000105-1"/>
    </source>
</evidence>
<proteinExistence type="inferred from homology"/>
<feature type="domain" description="3-hydroxyacyl-CoA dehydrogenase NAD binding" evidence="12">
    <location>
        <begin position="15"/>
        <end position="187"/>
    </location>
</feature>
<comment type="similarity">
    <text evidence="2">Belongs to the 3-hydroxyacyl-CoA dehydrogenase family.</text>
</comment>
<dbReference type="Gene3D" id="3.40.50.720">
    <property type="entry name" value="NAD(P)-binding Rossmann-like Domain"/>
    <property type="match status" value="1"/>
</dbReference>
<dbReference type="InterPro" id="IPR036291">
    <property type="entry name" value="NAD(P)-bd_dom_sf"/>
</dbReference>
<dbReference type="GO" id="GO:0006631">
    <property type="term" value="P:fatty acid metabolic process"/>
    <property type="evidence" value="ECO:0007669"/>
    <property type="project" value="InterPro"/>
</dbReference>
<dbReference type="GO" id="GO:0070403">
    <property type="term" value="F:NAD+ binding"/>
    <property type="evidence" value="ECO:0007669"/>
    <property type="project" value="InterPro"/>
</dbReference>
<dbReference type="EMBL" id="RCZC01000001">
    <property type="protein sequence ID" value="TPG56546.1"/>
    <property type="molecule type" value="Genomic_DNA"/>
</dbReference>
<dbReference type="InterPro" id="IPR022694">
    <property type="entry name" value="3-OHacyl-CoA_DH"/>
</dbReference>
<protein>
    <recommendedName>
        <fullName evidence="9">L-gulonate 3-dehydrogenase</fullName>
        <ecNumber evidence="8">1.1.1.45</ecNumber>
    </recommendedName>
    <alternativeName>
        <fullName evidence="9">L-gulonate 3-dehydrogenase</fullName>
    </alternativeName>
</protein>
<organism evidence="13 14">
    <name type="scientific">Sphingomonas glacialis</name>
    <dbReference type="NCBI Taxonomy" id="658225"/>
    <lineage>
        <taxon>Bacteria</taxon>
        <taxon>Pseudomonadati</taxon>
        <taxon>Pseudomonadota</taxon>
        <taxon>Alphaproteobacteria</taxon>
        <taxon>Sphingomonadales</taxon>
        <taxon>Sphingomonadaceae</taxon>
        <taxon>Sphingomonas</taxon>
    </lineage>
</organism>
<dbReference type="OrthoDB" id="9803287at2"/>
<evidence type="ECO:0000256" key="6">
    <source>
        <dbReference type="ARBA" id="ARBA00023002"/>
    </source>
</evidence>
<keyword evidence="5" id="KW-0597">Phosphoprotein</keyword>
<name>A0A502G5S0_9SPHN</name>
<dbReference type="GO" id="GO:0050104">
    <property type="term" value="F:L-gulonate 3-dehydrogenase activity"/>
    <property type="evidence" value="ECO:0007669"/>
    <property type="project" value="UniProtKB-EC"/>
</dbReference>